<dbReference type="EMBL" id="WUBR01000002">
    <property type="protein sequence ID" value="MWV27860.1"/>
    <property type="molecule type" value="Genomic_DNA"/>
</dbReference>
<reference evidence="2 3" key="2">
    <citation type="submission" date="2020-02" db="EMBL/GenBank/DDBJ databases">
        <title>Erythrobacter dongmakensis sp. nov., isolated from a tidal mudflat.</title>
        <authorList>
            <person name="Kim I.S."/>
        </authorList>
    </citation>
    <scope>NUCLEOTIDE SEQUENCE [LARGE SCALE GENOMIC DNA]</scope>
    <source>
        <strain evidence="2 3">GH3-10</strain>
    </source>
</reference>
<dbReference type="RefSeq" id="WP_160485525.1">
    <property type="nucleotide sequence ID" value="NZ_WUBR01000002.1"/>
</dbReference>
<name>A0A844XDF7_9SPHN</name>
<accession>A0A844XDF7</accession>
<dbReference type="AlphaFoldDB" id="A0A844XDF7"/>
<dbReference type="NCBIfam" id="TIGR03100">
    <property type="entry name" value="hydr1_PEP"/>
    <property type="match status" value="1"/>
</dbReference>
<dbReference type="SUPFAM" id="SSF53474">
    <property type="entry name" value="alpha/beta-Hydrolases"/>
    <property type="match status" value="1"/>
</dbReference>
<dbReference type="Pfam" id="PF12697">
    <property type="entry name" value="Abhydrolase_6"/>
    <property type="match status" value="1"/>
</dbReference>
<dbReference type="InterPro" id="IPR000073">
    <property type="entry name" value="AB_hydrolase_1"/>
</dbReference>
<protein>
    <submittedName>
        <fullName evidence="2">Hydrolase 1, exosortase A system-associated</fullName>
    </submittedName>
</protein>
<dbReference type="GO" id="GO:0016787">
    <property type="term" value="F:hydrolase activity"/>
    <property type="evidence" value="ECO:0007669"/>
    <property type="project" value="UniProtKB-KW"/>
</dbReference>
<dbReference type="Gene3D" id="3.40.50.1820">
    <property type="entry name" value="alpha/beta hydrolase"/>
    <property type="match status" value="1"/>
</dbReference>
<organism evidence="2 3">
    <name type="scientific">Aurantiacibacter rhizosphaerae</name>
    <dbReference type="NCBI Taxonomy" id="2691582"/>
    <lineage>
        <taxon>Bacteria</taxon>
        <taxon>Pseudomonadati</taxon>
        <taxon>Pseudomonadota</taxon>
        <taxon>Alphaproteobacteria</taxon>
        <taxon>Sphingomonadales</taxon>
        <taxon>Erythrobacteraceae</taxon>
        <taxon>Aurantiacibacter</taxon>
    </lineage>
</organism>
<dbReference type="Proteomes" id="UP000461409">
    <property type="component" value="Unassembled WGS sequence"/>
</dbReference>
<dbReference type="InterPro" id="IPR017531">
    <property type="entry name" value="Hydrolase-1_PEP"/>
</dbReference>
<reference evidence="2 3" key="1">
    <citation type="submission" date="2019-12" db="EMBL/GenBank/DDBJ databases">
        <authorList>
            <person name="Lee S.D."/>
        </authorList>
    </citation>
    <scope>NUCLEOTIDE SEQUENCE [LARGE SCALE GENOMIC DNA]</scope>
    <source>
        <strain evidence="2 3">GH3-10</strain>
    </source>
</reference>
<dbReference type="InterPro" id="IPR029058">
    <property type="entry name" value="AB_hydrolase_fold"/>
</dbReference>
<feature type="domain" description="AB hydrolase-1" evidence="1">
    <location>
        <begin position="29"/>
        <end position="244"/>
    </location>
</feature>
<keyword evidence="2" id="KW-0378">Hydrolase</keyword>
<comment type="caution">
    <text evidence="2">The sequence shown here is derived from an EMBL/GenBank/DDBJ whole genome shotgun (WGS) entry which is preliminary data.</text>
</comment>
<gene>
    <name evidence="2" type="ORF">GRF63_08070</name>
</gene>
<keyword evidence="3" id="KW-1185">Reference proteome</keyword>
<proteinExistence type="predicted"/>
<evidence type="ECO:0000259" key="1">
    <source>
        <dbReference type="Pfam" id="PF12697"/>
    </source>
</evidence>
<sequence>MKRHHVTFSCEGETLVGTLDTADGEVGLLIVSGGSEPRSGAFGGHASLASRIAARGFPVFRFDRRGVGDSSGTDAGFRQSQQDIRAALACFRGEFPAVRRIVAYGNCDGAAALMLGEGFGVDALALANPWTFDDAQSQDAPPDAIKARYLQKLRNPREVARLLTGKISIAGVAGGVRQIIAGKSTTSQLGQALADGISAFHGDVQIMLAGRDRTAQAFHTNYPIGKEVVTVREGADHGFSEPSDHEWLEDQIVSMMKSLA</sequence>
<evidence type="ECO:0000313" key="2">
    <source>
        <dbReference type="EMBL" id="MWV27860.1"/>
    </source>
</evidence>
<evidence type="ECO:0000313" key="3">
    <source>
        <dbReference type="Proteomes" id="UP000461409"/>
    </source>
</evidence>